<dbReference type="InterPro" id="IPR013783">
    <property type="entry name" value="Ig-like_fold"/>
</dbReference>
<proteinExistence type="predicted"/>
<dbReference type="RefSeq" id="WP_250456445.1">
    <property type="nucleotide sequence ID" value="NZ_JAJKBJ010000042.1"/>
</dbReference>
<name>A0A9X2D3P5_9GAMM</name>
<dbReference type="EMBL" id="JAJKBJ010000042">
    <property type="protein sequence ID" value="MCL9685814.1"/>
    <property type="molecule type" value="Genomic_DNA"/>
</dbReference>
<dbReference type="Gene3D" id="2.60.40.10">
    <property type="entry name" value="Immunoglobulins"/>
    <property type="match status" value="2"/>
</dbReference>
<accession>A0A9X2D3P5</accession>
<evidence type="ECO:0000313" key="1">
    <source>
        <dbReference type="EMBL" id="MCL9685814.1"/>
    </source>
</evidence>
<dbReference type="NCBIfam" id="NF012196">
    <property type="entry name" value="Ig_like_ice"/>
    <property type="match status" value="1"/>
</dbReference>
<dbReference type="Proteomes" id="UP001139721">
    <property type="component" value="Unassembled WGS sequence"/>
</dbReference>
<reference evidence="1" key="1">
    <citation type="submission" date="2021-11" db="EMBL/GenBank/DDBJ databases">
        <title>Legionella maioricencis sp. nov., a new species isolated from hot water samples in Mallorca.</title>
        <authorList>
            <person name="Crespi S."/>
            <person name="Drasar V."/>
            <person name="Salva-Serra F."/>
            <person name="Jaen-Luchoro D."/>
            <person name="Pineiro-Iglesias B."/>
            <person name="Aliaga F."/>
            <person name="Fernandez-Juarez V."/>
            <person name="Coll G."/>
            <person name="Moore E.R.B."/>
            <person name="Bennasar-Figueras A."/>
        </authorList>
    </citation>
    <scope>NUCLEOTIDE SEQUENCE</scope>
    <source>
        <strain evidence="1">HCPI-6</strain>
    </source>
</reference>
<dbReference type="AlphaFoldDB" id="A0A9X2D3P5"/>
<organism evidence="1 2">
    <name type="scientific">Legionella maioricensis</name>
    <dbReference type="NCBI Taxonomy" id="2896528"/>
    <lineage>
        <taxon>Bacteria</taxon>
        <taxon>Pseudomonadati</taxon>
        <taxon>Pseudomonadota</taxon>
        <taxon>Gammaproteobacteria</taxon>
        <taxon>Legionellales</taxon>
        <taxon>Legionellaceae</taxon>
        <taxon>Legionella</taxon>
    </lineage>
</organism>
<keyword evidence="2" id="KW-1185">Reference proteome</keyword>
<gene>
    <name evidence="1" type="ORF">LOX96_17070</name>
</gene>
<dbReference type="NCBIfam" id="NF033510">
    <property type="entry name" value="Ca_tandemer"/>
    <property type="match status" value="1"/>
</dbReference>
<feature type="non-terminal residue" evidence="1">
    <location>
        <position position="374"/>
    </location>
</feature>
<dbReference type="InterPro" id="IPR049826">
    <property type="entry name" value="Ig-like_ice"/>
</dbReference>
<evidence type="ECO:0000313" key="2">
    <source>
        <dbReference type="Proteomes" id="UP001139721"/>
    </source>
</evidence>
<comment type="caution">
    <text evidence="1">The sequence shown here is derived from an EMBL/GenBank/DDBJ whole genome shotgun (WGS) entry which is preliminary data.</text>
</comment>
<sequence length="374" mass="38319">MSIQAIIGVVRSLSGLLEKINPQGEIHLIKSGAPLHQGDVLTLLSGEAYIQFINGFPEALSLDKPLNLDRVSPALKFASIDLNEELIQEAIAKGIDPSLILNSLGAATAGSEVMGAGGNTFILDPMYSSGLVTSGFSTTPLSTSYASGYNPTPMFFAETPSAVINAEPTATTTTPISTIAPSAPSLALADDTGSSVSDGITNNGQVNVSSLVAGGSWAYTTDGGEHWNTGTGDSFTLAEGSYDAVQIKQFDAAGNESTVTTMEPVIVDTTPPVPVLTLDGVTADNLINSAEVGNLIQITGRVGGDAKVGDVVTLTINNVEYTGTVAADDTFSISVHGYDLAADSNVRASITIVDVAGNSGTATAIEPYTVDTTP</sequence>
<protein>
    <submittedName>
        <fullName evidence="1">Ig-like domain-containing protein</fullName>
    </submittedName>
</protein>